<proteinExistence type="inferred from homology"/>
<comment type="caution">
    <text evidence="4">The sequence shown here is derived from an EMBL/GenBank/DDBJ whole genome shotgun (WGS) entry which is preliminary data.</text>
</comment>
<dbReference type="PROSITE" id="PS01031">
    <property type="entry name" value="SHSP"/>
    <property type="match status" value="1"/>
</dbReference>
<dbReference type="Proteomes" id="UP001165079">
    <property type="component" value="Unassembled WGS sequence"/>
</dbReference>
<reference evidence="4" key="1">
    <citation type="submission" date="2023-03" db="EMBL/GenBank/DDBJ databases">
        <title>Actinorhabdospora filicis NBRC 111898.</title>
        <authorList>
            <person name="Ichikawa N."/>
            <person name="Sato H."/>
            <person name="Tonouchi N."/>
        </authorList>
    </citation>
    <scope>NUCLEOTIDE SEQUENCE</scope>
    <source>
        <strain evidence="4">NBRC 111898</strain>
    </source>
</reference>
<dbReference type="RefSeq" id="WP_285664211.1">
    <property type="nucleotide sequence ID" value="NZ_BSTX01000002.1"/>
</dbReference>
<comment type="similarity">
    <text evidence="1 2">Belongs to the small heat shock protein (HSP20) family.</text>
</comment>
<evidence type="ECO:0000313" key="5">
    <source>
        <dbReference type="Proteomes" id="UP001165079"/>
    </source>
</evidence>
<protein>
    <submittedName>
        <fullName evidence="4">Heat-shock protein</fullName>
    </submittedName>
</protein>
<dbReference type="SUPFAM" id="SSF49764">
    <property type="entry name" value="HSP20-like chaperones"/>
    <property type="match status" value="1"/>
</dbReference>
<name>A0A9W6SNE3_9ACTN</name>
<dbReference type="InterPro" id="IPR008978">
    <property type="entry name" value="HSP20-like_chaperone"/>
</dbReference>
<dbReference type="Pfam" id="PF00011">
    <property type="entry name" value="HSP20"/>
    <property type="match status" value="1"/>
</dbReference>
<accession>A0A9W6SNE3</accession>
<dbReference type="CDD" id="cd06464">
    <property type="entry name" value="ACD_sHsps-like"/>
    <property type="match status" value="1"/>
</dbReference>
<evidence type="ECO:0000256" key="1">
    <source>
        <dbReference type="PROSITE-ProRule" id="PRU00285"/>
    </source>
</evidence>
<organism evidence="4 5">
    <name type="scientific">Actinorhabdospora filicis</name>
    <dbReference type="NCBI Taxonomy" id="1785913"/>
    <lineage>
        <taxon>Bacteria</taxon>
        <taxon>Bacillati</taxon>
        <taxon>Actinomycetota</taxon>
        <taxon>Actinomycetes</taxon>
        <taxon>Micromonosporales</taxon>
        <taxon>Micromonosporaceae</taxon>
        <taxon>Actinorhabdospora</taxon>
    </lineage>
</organism>
<sequence length="167" mass="17507">MVLRYWEPAVRSVRVNAEFDRLVSHVFGVPARRPVASAAPVSRVAADVVTEGSDVVISVDLPGVSASDIDIEVAPRRLTIKGERKREVAEGGKILVRGRSAGEFRADYRLPVGVTAEQVSAGYDNGVLTVRVSGVTKPAPEPVKIAVAGAAPAEVAVAETPAEAGQE</sequence>
<keyword evidence="5" id="KW-1185">Reference proteome</keyword>
<feature type="domain" description="SHSP" evidence="3">
    <location>
        <begin position="35"/>
        <end position="148"/>
    </location>
</feature>
<evidence type="ECO:0000256" key="2">
    <source>
        <dbReference type="RuleBase" id="RU003616"/>
    </source>
</evidence>
<dbReference type="InterPro" id="IPR002068">
    <property type="entry name" value="A-crystallin/Hsp20_dom"/>
</dbReference>
<dbReference type="Gene3D" id="2.60.40.790">
    <property type="match status" value="1"/>
</dbReference>
<dbReference type="AlphaFoldDB" id="A0A9W6SNE3"/>
<gene>
    <name evidence="4" type="primary">hsp</name>
    <name evidence="4" type="ORF">Afil01_38870</name>
</gene>
<dbReference type="InterPro" id="IPR031107">
    <property type="entry name" value="Small_HSP"/>
</dbReference>
<dbReference type="EMBL" id="BSTX01000002">
    <property type="protein sequence ID" value="GLZ79080.1"/>
    <property type="molecule type" value="Genomic_DNA"/>
</dbReference>
<evidence type="ECO:0000313" key="4">
    <source>
        <dbReference type="EMBL" id="GLZ79080.1"/>
    </source>
</evidence>
<dbReference type="PANTHER" id="PTHR11527">
    <property type="entry name" value="HEAT-SHOCK PROTEIN 20 FAMILY MEMBER"/>
    <property type="match status" value="1"/>
</dbReference>
<evidence type="ECO:0000259" key="3">
    <source>
        <dbReference type="PROSITE" id="PS01031"/>
    </source>
</evidence>